<dbReference type="OrthoDB" id="495849at2"/>
<dbReference type="Proteomes" id="UP000010478">
    <property type="component" value="Plasmid pOSC7112.03"/>
</dbReference>
<dbReference type="RefSeq" id="WP_015179881.1">
    <property type="nucleotide sequence ID" value="NC_019731.1"/>
</dbReference>
<geneLocation type="plasmid" evidence="1 2">
    <name>pOSC7112.03</name>
</geneLocation>
<protein>
    <submittedName>
        <fullName evidence="1">Uncharacterized protein</fullName>
    </submittedName>
</protein>
<dbReference type="EMBL" id="CP003617">
    <property type="protein sequence ID" value="AFZ10919.1"/>
    <property type="molecule type" value="Genomic_DNA"/>
</dbReference>
<dbReference type="PATRIC" id="fig|179408.3.peg.8192"/>
<evidence type="ECO:0000313" key="2">
    <source>
        <dbReference type="Proteomes" id="UP000010478"/>
    </source>
</evidence>
<keyword evidence="1" id="KW-0614">Plasmid</keyword>
<name>K9VTM3_9CYAN</name>
<evidence type="ECO:0000313" key="1">
    <source>
        <dbReference type="EMBL" id="AFZ10919.1"/>
    </source>
</evidence>
<dbReference type="KEGG" id="oni:Osc7112_6834"/>
<proteinExistence type="predicted"/>
<dbReference type="AlphaFoldDB" id="K9VTM3"/>
<keyword evidence="2" id="KW-1185">Reference proteome</keyword>
<dbReference type="HOGENOM" id="CLU_186050_1_0_3"/>
<accession>K9VTM3</accession>
<reference evidence="1 2" key="1">
    <citation type="submission" date="2012-05" db="EMBL/GenBank/DDBJ databases">
        <title>Finished plasmid 3 of genome of Oscillatoria sp. PCC 7112.</title>
        <authorList>
            <consortium name="US DOE Joint Genome Institute"/>
            <person name="Gugger M."/>
            <person name="Coursin T."/>
            <person name="Rippka R."/>
            <person name="Tandeau De Marsac N."/>
            <person name="Huntemann M."/>
            <person name="Wei C.-L."/>
            <person name="Han J."/>
            <person name="Detter J.C."/>
            <person name="Han C."/>
            <person name="Tapia R."/>
            <person name="Davenport K."/>
            <person name="Daligault H."/>
            <person name="Erkkila T."/>
            <person name="Gu W."/>
            <person name="Munk A.C.C."/>
            <person name="Teshima H."/>
            <person name="Xu Y."/>
            <person name="Chain P."/>
            <person name="Chen A."/>
            <person name="Krypides N."/>
            <person name="Mavromatis K."/>
            <person name="Markowitz V."/>
            <person name="Szeto E."/>
            <person name="Ivanova N."/>
            <person name="Mikhailova N."/>
            <person name="Ovchinnikova G."/>
            <person name="Pagani I."/>
            <person name="Pati A."/>
            <person name="Goodwin L."/>
            <person name="Peters L."/>
            <person name="Pitluck S."/>
            <person name="Woyke T."/>
            <person name="Kerfeld C."/>
        </authorList>
    </citation>
    <scope>NUCLEOTIDE SEQUENCE [LARGE SCALE GENOMIC DNA]</scope>
    <source>
        <strain evidence="1 2">PCC 7112</strain>
        <plasmid evidence="1 2">pOSC7112.03</plasmid>
    </source>
</reference>
<gene>
    <name evidence="1" type="ORF">Osc7112_6834</name>
</gene>
<organism evidence="1 2">
    <name type="scientific">Phormidium nigroviride PCC 7112</name>
    <dbReference type="NCBI Taxonomy" id="179408"/>
    <lineage>
        <taxon>Bacteria</taxon>
        <taxon>Bacillati</taxon>
        <taxon>Cyanobacteriota</taxon>
        <taxon>Cyanophyceae</taxon>
        <taxon>Oscillatoriophycideae</taxon>
        <taxon>Oscillatoriales</taxon>
        <taxon>Oscillatoriaceae</taxon>
        <taxon>Phormidium</taxon>
    </lineage>
</organism>
<sequence length="71" mass="7787">MSLLNLLPGAINELIATVTDTHRLTKADRYGLMAAIFDESISEGERGSLDRLIRSLLKGRIQVTDELSTVS</sequence>